<dbReference type="SUPFAM" id="SSF48371">
    <property type="entry name" value="ARM repeat"/>
    <property type="match status" value="1"/>
</dbReference>
<accession>A0A815M509</accession>
<evidence type="ECO:0000313" key="1">
    <source>
        <dbReference type="EMBL" id="CAF1415702.1"/>
    </source>
</evidence>
<name>A0A815M509_9BILA</name>
<evidence type="ECO:0000313" key="2">
    <source>
        <dbReference type="Proteomes" id="UP000663889"/>
    </source>
</evidence>
<comment type="caution">
    <text evidence="1">The sequence shown here is derived from an EMBL/GenBank/DDBJ whole genome shotgun (WGS) entry which is preliminary data.</text>
</comment>
<dbReference type="Proteomes" id="UP000663889">
    <property type="component" value="Unassembled WGS sequence"/>
</dbReference>
<dbReference type="EMBL" id="CAJNOU010003888">
    <property type="protein sequence ID" value="CAF1415702.1"/>
    <property type="molecule type" value="Genomic_DNA"/>
</dbReference>
<dbReference type="Gene3D" id="3.40.50.300">
    <property type="entry name" value="P-loop containing nucleotide triphosphate hydrolases"/>
    <property type="match status" value="1"/>
</dbReference>
<organism evidence="1 2">
    <name type="scientific">Rotaria sordida</name>
    <dbReference type="NCBI Taxonomy" id="392033"/>
    <lineage>
        <taxon>Eukaryota</taxon>
        <taxon>Metazoa</taxon>
        <taxon>Spiralia</taxon>
        <taxon>Gnathifera</taxon>
        <taxon>Rotifera</taxon>
        <taxon>Eurotatoria</taxon>
        <taxon>Bdelloidea</taxon>
        <taxon>Philodinida</taxon>
        <taxon>Philodinidae</taxon>
        <taxon>Rotaria</taxon>
    </lineage>
</organism>
<dbReference type="InterPro" id="IPR016024">
    <property type="entry name" value="ARM-type_fold"/>
</dbReference>
<dbReference type="InterPro" id="IPR027417">
    <property type="entry name" value="P-loop_NTPase"/>
</dbReference>
<evidence type="ECO:0008006" key="3">
    <source>
        <dbReference type="Google" id="ProtNLM"/>
    </source>
</evidence>
<reference evidence="1" key="1">
    <citation type="submission" date="2021-02" db="EMBL/GenBank/DDBJ databases">
        <authorList>
            <person name="Nowell W R."/>
        </authorList>
    </citation>
    <scope>NUCLEOTIDE SEQUENCE</scope>
</reference>
<proteinExistence type="predicted"/>
<dbReference type="SUPFAM" id="SSF52540">
    <property type="entry name" value="P-loop containing nucleoside triphosphate hydrolases"/>
    <property type="match status" value="1"/>
</dbReference>
<protein>
    <recommendedName>
        <fullName evidence="3">NACHT domain-containing protein</fullName>
    </recommendedName>
</protein>
<gene>
    <name evidence="1" type="ORF">SEV965_LOCUS32068</name>
</gene>
<sequence length="2303" mass="265997">MAFGTSISTAIDNIIQQANEVKVCQDHLKLITTSLTRLRHGLNNLVTPLDENHSQEDLIQILKAIDEVVTNCNGNENYLNGMTYRDLESVLLSLHFRLAQYEANITDDYETTVQILSNACQKQQLLLQESFNETMRQRLETIEQSTKKNIIEQLHLLHEKYLKTIESYLRTCVELHKSESPTDLTGDIVAKVTHNSYQISYKERMTLEHKWRSCKLSPTRTFIQFKVDKSTSFERNESRRLLMNNEANMLQDVHSRKETFKGIWERLIATPYMMSMVEKDCHSKEDNISVENILRLKRWIVILGDPRSGKTSFARWLVHHLAQTLLLKEVDSTDYGPLRIPILIRIGEFAEILKEQPSLTLFDYIGKHKWMEKSIIDDSSISSENLSYALQDYIKQGQALIILDGLNEISVSNERSKIINLIENFVNTYVQIPTGVSIFDNVYLSKLFDDPSRLGGNQLIVTSRIISYHAAPLAGQFAHYTIQPMNVKQIKDFVDYWFFRVHQRIIDILCLPLVNQGENHSEALKKELEKIQNVDLLDIASNSGLLSSICTIHFSQLNGSSLPTQRILLYESIVKSMLNLWHSKIPTIDTSKVIRILSDIAFYIHQNPASNCIDNEEIKDVCAQTIQASISKTLLTTEDIYHTERQATAMAQVICDDVGILGSRGESLYGFLHLPLQEYFTCLKLINVDMPRRRSFVTDGIDRDNKIQFIVQMLCRHTADLRFRVPITLAFGKISSSWSQNDFNDLCYEFMEAQDTFDSLLPLGAYILINCVNDFVNYPSNDILFSALDRLIIAAGQHKWSIVCPFLFDQITSALKKFPHDIISLWINKLLSQSSQHNIQTITALCHLLEGKPHEFENIQWLDQSSCSILQSLSILDNENNKFAIDRLLVKIAFSNHQLLPPFNSTTFKGFLLDKNIEISSIPMILFPLIIILYGGLRRDGQTVVFDPSHIHRESTVITPILIRFLSGKDHDKQDQSLKKLKQDCIKSFVIRMENHDESSEAIDLCIATICFYNIEYIQENLKMISDSLLRMSLNRLKYISMILRQFYFVADENDRSMENETTKFISTTIEKFQYVESARINFLDLLDSLRTSVARLRSSSKSILLEGESRPNTRVTLHLPNSLRQEGESRPNTRVTLHLPNSLRQEGKFLNGLLSTDVQFYSDRKSCSILHHFTKLFWPLEHNDELETQYRMAVALNKVPEYLHFRNDEDLLFPLTFVPSHLRNLYVRLLKGKFIMINSKDLIMNNRQHLYFGHILIECLMFLSNASCKRLSILSTLITLLPWLRMHELENFGSSLLWTLSIKDSSMLGTFEIKKQRSINYETGQYTDTDENPFTGTDLIDEQQKTIIRNNIEQEYERLQNASLVNDTSNIKLYSASISLAHICHWSEDERKLSLLEQCIHGAMLIQNKLARLDALCIIALYSYSDYDRIKVGRDRSLQKEIEHQLNEIYSNLPLLLQTAIVIRCLPLLQHSQMIDNCLKNLFDKFVNTDRRDQQAVIEALLPYMQLNYIFSSITNRFSYSLQEQNRIIHNKSSFLQEQNRIIHNKSSLLKKYFNIDTHENLSFSLFISNLYLMELVNDFHECIKMDNRQFIIDESITTKLFQFENCILTDAQALTITNILSFASPTDQSKPLDKLWVILNNALHRINWVEFKAYRLLESWLKWKDSNELSSFAYHAALLLINSDLWSVEATIIVCDLLCNDDDRFRHRAEILFRSSSDNDVRTGSKLGIDVLLTLIKKKVHYQSTSASAKLTLNRMLGNITLDVQSHLEMLLWLERYRIHALTNKKYSFNTSNSKRNAYVTSFFSTDISIDACTYVNMFRLSGDLIIYMCDMIASNLFSFLEIDGDTTSNTVCVSHTRFVVSVVLTLHSLLNNTDETRQVAFYALVNLFEISDNNEIRQAVACALSYVCNEQTYKSLFEKIILVMNCLCQETSTYSNNVLSALILSYSYCVSINKIAFDQDDMDLFCTLLQHQSQDISKAARTGFGRVLKDTSFLLEMFSFDYIQCYHALIESTACLYLYDVQQNSENAIAKFIEEHPTLLSIFIIETYNSIRRFTTRVLPMGDIDYDLAYGYPQYVKIASLIAIQMPVAFCASIKDWPDGDNLKHALFYTSKQHNYPQRAACLTILSLFGELTVDLCEMFIEAVRDDPYIQNTCYKCITRIHSIKDENVVLNLLFSYLKSKSMNVRYITAKILLHLSQLFLIPSKQVQTILNNLMLDPSSNEDLWLIKEQDNIYAECVYYYAGPLKDVIYSLLVENVTGNKSDNVRRNEYNDIDLNFIESEKVSRFASCLYEEKTEENVQ</sequence>